<proteinExistence type="predicted"/>
<gene>
    <name evidence="1" type="ORF">D1614_17795</name>
</gene>
<dbReference type="Proteomes" id="UP000265926">
    <property type="component" value="Unassembled WGS sequence"/>
</dbReference>
<dbReference type="EMBL" id="QWGR01000012">
    <property type="protein sequence ID" value="RIJ46778.1"/>
    <property type="molecule type" value="Genomic_DNA"/>
</dbReference>
<organism evidence="1 2">
    <name type="scientific">Maribellus luteus</name>
    <dbReference type="NCBI Taxonomy" id="2305463"/>
    <lineage>
        <taxon>Bacteria</taxon>
        <taxon>Pseudomonadati</taxon>
        <taxon>Bacteroidota</taxon>
        <taxon>Bacteroidia</taxon>
        <taxon>Marinilabiliales</taxon>
        <taxon>Prolixibacteraceae</taxon>
        <taxon>Maribellus</taxon>
    </lineage>
</organism>
<comment type="caution">
    <text evidence="1">The sequence shown here is derived from an EMBL/GenBank/DDBJ whole genome shotgun (WGS) entry which is preliminary data.</text>
</comment>
<name>A0A399STS6_9BACT</name>
<evidence type="ECO:0000313" key="1">
    <source>
        <dbReference type="EMBL" id="RIJ46778.1"/>
    </source>
</evidence>
<evidence type="ECO:0000313" key="2">
    <source>
        <dbReference type="Proteomes" id="UP000265926"/>
    </source>
</evidence>
<keyword evidence="2" id="KW-1185">Reference proteome</keyword>
<accession>A0A399STS6</accession>
<reference evidence="1 2" key="1">
    <citation type="submission" date="2018-08" db="EMBL/GenBank/DDBJ databases">
        <title>Pallidiluteibacterium maritimus gen. nov., sp. nov., isolated from coastal sediment.</title>
        <authorList>
            <person name="Zhou L.Y."/>
        </authorList>
    </citation>
    <scope>NUCLEOTIDE SEQUENCE [LARGE SCALE GENOMIC DNA]</scope>
    <source>
        <strain evidence="1 2">XSD2</strain>
    </source>
</reference>
<dbReference type="OrthoDB" id="615470at2"/>
<sequence>MYELQEKYEGEIVYPARFDTIVGHIGFERVEIDLMKAGRIPSDQIKLGKAQKTIVEYDDQVLTIDSLVSYVNITGLTLRKLYRFKIYTIDEHNNPSVPQEIALIPFTADDLASLQVSTPRILKSPTAAVIDWPNGLSSVLLNYYGLSFEYVDKDGVTRKGARGDNSRFFVGNVSAGQATEINIDYKIIPIVNSTPILDTVVLNDKLMIDMPTGATEFSVAERDILLANGVETFTSDAVSSVSKLVYPVHANTLQDIFYFPGLKELDLTGGDLFLLPELTYDRNGYTDVVGGGSFSPFMRKVGDMSEANAQTLKDLMEAGILEKVYYIPNSMGLDNLLQPFVESGIVELVEGPSSVLIDNQFLLNGNVQSTNFNIDVTYPATDAPTGEGLENVYKVVCKAKSASMVFALPKEYEFNVTDYRYLKFRVYAPAKSVFTGDNKEFQRLWPRFMNRMWSFGSNSSYGQQYWALDKFYIDDTQLQKWTDITIDMSQALDKHNRVIILNIGGEPGVNPSPDVVYYFANIRFEKE</sequence>
<dbReference type="AlphaFoldDB" id="A0A399STS6"/>
<protein>
    <submittedName>
        <fullName evidence="1">Uncharacterized protein</fullName>
    </submittedName>
</protein>